<dbReference type="PANTHER" id="PTHR35841:SF1">
    <property type="entry name" value="PHOSPHONATES-BINDING PERIPLASMIC PROTEIN"/>
    <property type="match status" value="1"/>
</dbReference>
<comment type="similarity">
    <text evidence="1">Belongs to the phosphate/phosphite/phosphonate binding protein family.</text>
</comment>
<sequence>MIRRRTLAAALLAPALAAPRLARAQSGWRANYRELRLGISSAENERDAVARQQPFQDYIQRTLGVPLRVYRATDYAGVVEALRSSNVEFARFGPATYALARRVMGERIIAFARDRDSEGGTGYHSVAFVKADSPYRRIEDLRGKSFAFADPNSTSGFAFPAYFLRKEGFDPTSFFGRTGFSGSHEQSVIAVLNGTYDAGATFWSNPTRGNIQRMEEKGMIQPGTTRIVWTSPLIPNSPWVMRGDLPADLRRDWAAAVFAMPERDPAAFAVAASGAIGLVETTHADYLDVIAVVEENLQRRRQRS</sequence>
<dbReference type="PANTHER" id="PTHR35841">
    <property type="entry name" value="PHOSPHONATES-BINDING PERIPLASMIC PROTEIN"/>
    <property type="match status" value="1"/>
</dbReference>
<dbReference type="CDD" id="cd01071">
    <property type="entry name" value="PBP2_PhnD_like"/>
    <property type="match status" value="1"/>
</dbReference>
<name>A0ABV7C135_9PROT</name>
<dbReference type="Proteomes" id="UP001595420">
    <property type="component" value="Unassembled WGS sequence"/>
</dbReference>
<dbReference type="Pfam" id="PF12974">
    <property type="entry name" value="Phosphonate-bd"/>
    <property type="match status" value="1"/>
</dbReference>
<dbReference type="InterPro" id="IPR005770">
    <property type="entry name" value="PhnD"/>
</dbReference>
<proteinExistence type="inferred from homology"/>
<organism evidence="4 5">
    <name type="scientific">Falsiroseomonas tokyonensis</name>
    <dbReference type="NCBI Taxonomy" id="430521"/>
    <lineage>
        <taxon>Bacteria</taxon>
        <taxon>Pseudomonadati</taxon>
        <taxon>Pseudomonadota</taxon>
        <taxon>Alphaproteobacteria</taxon>
        <taxon>Acetobacterales</taxon>
        <taxon>Roseomonadaceae</taxon>
        <taxon>Falsiroseomonas</taxon>
    </lineage>
</organism>
<feature type="signal peptide" evidence="3">
    <location>
        <begin position="1"/>
        <end position="24"/>
    </location>
</feature>
<feature type="chain" id="PRO_5045298111" evidence="3">
    <location>
        <begin position="25"/>
        <end position="304"/>
    </location>
</feature>
<evidence type="ECO:0000256" key="3">
    <source>
        <dbReference type="SAM" id="SignalP"/>
    </source>
</evidence>
<protein>
    <submittedName>
        <fullName evidence="4">Phosphonate ABC transporter substrate-binding protein</fullName>
    </submittedName>
</protein>
<dbReference type="NCBIfam" id="TIGR01098">
    <property type="entry name" value="3A0109s03R"/>
    <property type="match status" value="1"/>
</dbReference>
<dbReference type="InterPro" id="IPR017797">
    <property type="entry name" value="Phosphnate-bd"/>
</dbReference>
<keyword evidence="5" id="KW-1185">Reference proteome</keyword>
<evidence type="ECO:0000256" key="1">
    <source>
        <dbReference type="ARBA" id="ARBA00007162"/>
    </source>
</evidence>
<evidence type="ECO:0000256" key="2">
    <source>
        <dbReference type="ARBA" id="ARBA00022729"/>
    </source>
</evidence>
<reference evidence="5" key="1">
    <citation type="journal article" date="2019" name="Int. J. Syst. Evol. Microbiol.">
        <title>The Global Catalogue of Microorganisms (GCM) 10K type strain sequencing project: providing services to taxonomists for standard genome sequencing and annotation.</title>
        <authorList>
            <consortium name="The Broad Institute Genomics Platform"/>
            <consortium name="The Broad Institute Genome Sequencing Center for Infectious Disease"/>
            <person name="Wu L."/>
            <person name="Ma J."/>
        </authorList>
    </citation>
    <scope>NUCLEOTIDE SEQUENCE [LARGE SCALE GENOMIC DNA]</scope>
    <source>
        <strain evidence="5">CGMCC 1.16855</strain>
    </source>
</reference>
<dbReference type="EMBL" id="JBHRSB010000013">
    <property type="protein sequence ID" value="MFC3003632.1"/>
    <property type="molecule type" value="Genomic_DNA"/>
</dbReference>
<gene>
    <name evidence="4" type="primary">phnD</name>
    <name evidence="4" type="ORF">ACFOD3_27310</name>
</gene>
<dbReference type="NCBIfam" id="TIGR03431">
    <property type="entry name" value="PhnD"/>
    <property type="match status" value="1"/>
</dbReference>
<evidence type="ECO:0000313" key="4">
    <source>
        <dbReference type="EMBL" id="MFC3003632.1"/>
    </source>
</evidence>
<evidence type="ECO:0000313" key="5">
    <source>
        <dbReference type="Proteomes" id="UP001595420"/>
    </source>
</evidence>
<keyword evidence="2 3" id="KW-0732">Signal</keyword>
<comment type="caution">
    <text evidence="4">The sequence shown here is derived from an EMBL/GenBank/DDBJ whole genome shotgun (WGS) entry which is preliminary data.</text>
</comment>
<dbReference type="RefSeq" id="WP_216840081.1">
    <property type="nucleotide sequence ID" value="NZ_JAFNJS010000013.1"/>
</dbReference>
<accession>A0ABV7C135</accession>